<reference evidence="1" key="1">
    <citation type="submission" date="2022-05" db="EMBL/GenBank/DDBJ databases">
        <title>Schlegelella sp. nov., isolated from mangrove soil.</title>
        <authorList>
            <person name="Liu Y."/>
            <person name="Ge X."/>
            <person name="Liu W."/>
        </authorList>
    </citation>
    <scope>NUCLEOTIDE SEQUENCE</scope>
    <source>
        <strain evidence="1">S2-27</strain>
    </source>
</reference>
<proteinExistence type="predicted"/>
<gene>
    <name evidence="1" type="ORF">M8A51_03940</name>
</gene>
<protein>
    <submittedName>
        <fullName evidence="1">Uncharacterized protein</fullName>
    </submittedName>
</protein>
<evidence type="ECO:0000313" key="1">
    <source>
        <dbReference type="EMBL" id="MCM5678682.1"/>
    </source>
</evidence>
<dbReference type="Proteomes" id="UP001165541">
    <property type="component" value="Unassembled WGS sequence"/>
</dbReference>
<sequence length="104" mass="10837">MLGCAPAPPLQANEACPFETLQRTAGDLSGRPVRLAPDAFFSGPVLLQSAAQHHSGRMIEPPERLSLQSVGGRCVMRHLPSGREQALAAACCELGAPPAAAVPR</sequence>
<comment type="caution">
    <text evidence="1">The sequence shown here is derived from an EMBL/GenBank/DDBJ whole genome shotgun (WGS) entry which is preliminary data.</text>
</comment>
<organism evidence="1 2">
    <name type="scientific">Caldimonas mangrovi</name>
    <dbReference type="NCBI Taxonomy" id="2944811"/>
    <lineage>
        <taxon>Bacteria</taxon>
        <taxon>Pseudomonadati</taxon>
        <taxon>Pseudomonadota</taxon>
        <taxon>Betaproteobacteria</taxon>
        <taxon>Burkholderiales</taxon>
        <taxon>Sphaerotilaceae</taxon>
        <taxon>Caldimonas</taxon>
    </lineage>
</organism>
<name>A0ABT0YIY7_9BURK</name>
<evidence type="ECO:0000313" key="2">
    <source>
        <dbReference type="Proteomes" id="UP001165541"/>
    </source>
</evidence>
<keyword evidence="2" id="KW-1185">Reference proteome</keyword>
<accession>A0ABT0YIY7</accession>
<dbReference type="EMBL" id="JAMKFE010000002">
    <property type="protein sequence ID" value="MCM5678682.1"/>
    <property type="molecule type" value="Genomic_DNA"/>
</dbReference>